<sequence length="143" mass="16049">MEPACPRGQKPMGGSRRTPRILQVVSPAGSKKNRPRKRKGVRRPPHRLTTEADRWRGRPWKEPSRRSGDFENPRGHREADCAKRAAAPRGHLAELGSSPPFRAPFNLSQTVPFARKGSSTLARFVVFTDRPPPDRPSSGFYDT</sequence>
<reference evidence="2 3" key="1">
    <citation type="journal article" name="Sci. Rep.">
        <title>Genome-scale phylogenetic analyses confirm Olpidium as the closest living zoosporic fungus to the non-flagellated, terrestrial fungi.</title>
        <authorList>
            <person name="Chang Y."/>
            <person name="Rochon D."/>
            <person name="Sekimoto S."/>
            <person name="Wang Y."/>
            <person name="Chovatia M."/>
            <person name="Sandor L."/>
            <person name="Salamov A."/>
            <person name="Grigoriev I.V."/>
            <person name="Stajich J.E."/>
            <person name="Spatafora J.W."/>
        </authorList>
    </citation>
    <scope>NUCLEOTIDE SEQUENCE [LARGE SCALE GENOMIC DNA]</scope>
    <source>
        <strain evidence="2">S191</strain>
    </source>
</reference>
<evidence type="ECO:0000313" key="2">
    <source>
        <dbReference type="EMBL" id="KAG5457762.1"/>
    </source>
</evidence>
<accession>A0A8H8DH59</accession>
<proteinExistence type="predicted"/>
<evidence type="ECO:0000313" key="3">
    <source>
        <dbReference type="Proteomes" id="UP000673691"/>
    </source>
</evidence>
<protein>
    <submittedName>
        <fullName evidence="2">Uncharacterized protein</fullName>
    </submittedName>
</protein>
<keyword evidence="3" id="KW-1185">Reference proteome</keyword>
<dbReference type="Proteomes" id="UP000673691">
    <property type="component" value="Unassembled WGS sequence"/>
</dbReference>
<dbReference type="EMBL" id="JAEFCI010009511">
    <property type="protein sequence ID" value="KAG5457762.1"/>
    <property type="molecule type" value="Genomic_DNA"/>
</dbReference>
<feature type="region of interest" description="Disordered" evidence="1">
    <location>
        <begin position="1"/>
        <end position="103"/>
    </location>
</feature>
<comment type="caution">
    <text evidence="2">The sequence shown here is derived from an EMBL/GenBank/DDBJ whole genome shotgun (WGS) entry which is preliminary data.</text>
</comment>
<gene>
    <name evidence="2" type="ORF">BJ554DRAFT_2147</name>
</gene>
<organism evidence="2 3">
    <name type="scientific">Olpidium bornovanus</name>
    <dbReference type="NCBI Taxonomy" id="278681"/>
    <lineage>
        <taxon>Eukaryota</taxon>
        <taxon>Fungi</taxon>
        <taxon>Fungi incertae sedis</taxon>
        <taxon>Olpidiomycota</taxon>
        <taxon>Olpidiomycotina</taxon>
        <taxon>Olpidiomycetes</taxon>
        <taxon>Olpidiales</taxon>
        <taxon>Olpidiaceae</taxon>
        <taxon>Olpidium</taxon>
    </lineage>
</organism>
<feature type="compositionally biased region" description="Basic residues" evidence="1">
    <location>
        <begin position="31"/>
        <end position="46"/>
    </location>
</feature>
<evidence type="ECO:0000256" key="1">
    <source>
        <dbReference type="SAM" id="MobiDB-lite"/>
    </source>
</evidence>
<dbReference type="AlphaFoldDB" id="A0A8H8DH59"/>
<name>A0A8H8DH59_9FUNG</name>
<feature type="compositionally biased region" description="Basic and acidic residues" evidence="1">
    <location>
        <begin position="48"/>
        <end position="83"/>
    </location>
</feature>